<gene>
    <name evidence="2" type="ORF">P43SY_009689</name>
</gene>
<feature type="transmembrane region" description="Helical" evidence="1">
    <location>
        <begin position="166"/>
        <end position="192"/>
    </location>
</feature>
<protein>
    <recommendedName>
        <fullName evidence="4">Transmembrane protein</fullName>
    </recommendedName>
</protein>
<name>A0AAD5LFJ7_PYTIN</name>
<feature type="transmembrane region" description="Helical" evidence="1">
    <location>
        <begin position="30"/>
        <end position="56"/>
    </location>
</feature>
<sequence>MWASSADSGPLQLHSATRLHVLVTRRVYRVLWLTVLTVHLVCTVYPWLIGFLYLILPGTAPGVLDLVYVYQLAVPQERFRLVAAGVTATARAVISATDVTNRHFDAFNLVREIIETGILSWQAYVWSYRVGQGWMNNALIALLVLNCWSTPMARLVTGSAVGRTRLLCLVINLLLDVTMYIVVPVTLVVPYLNELDSSIHDFDPELTYTDRWLVRMLNEWPILFISSNTDGIFSFFIAQSIVLATWSIPRLFSVSVNADKTQSFGPVIAEPVSLLPRDQGPTRSASGLSLQRPRAAISLLNTSIRFGHHLLMLWGLVVLAVHLHAASHGTNPQ</sequence>
<keyword evidence="3" id="KW-1185">Reference proteome</keyword>
<dbReference type="EMBL" id="JAKCXM010000281">
    <property type="protein sequence ID" value="KAJ0396734.1"/>
    <property type="molecule type" value="Genomic_DNA"/>
</dbReference>
<feature type="transmembrane region" description="Helical" evidence="1">
    <location>
        <begin position="310"/>
        <end position="327"/>
    </location>
</feature>
<keyword evidence="1" id="KW-0812">Transmembrane</keyword>
<keyword evidence="1" id="KW-1133">Transmembrane helix</keyword>
<feature type="transmembrane region" description="Helical" evidence="1">
    <location>
        <begin position="134"/>
        <end position="154"/>
    </location>
</feature>
<dbReference type="AlphaFoldDB" id="A0AAD5LFJ7"/>
<feature type="transmembrane region" description="Helical" evidence="1">
    <location>
        <begin position="232"/>
        <end position="252"/>
    </location>
</feature>
<dbReference type="Proteomes" id="UP001209570">
    <property type="component" value="Unassembled WGS sequence"/>
</dbReference>
<proteinExistence type="predicted"/>
<organism evidence="2 3">
    <name type="scientific">Pythium insidiosum</name>
    <name type="common">Pythiosis disease agent</name>
    <dbReference type="NCBI Taxonomy" id="114742"/>
    <lineage>
        <taxon>Eukaryota</taxon>
        <taxon>Sar</taxon>
        <taxon>Stramenopiles</taxon>
        <taxon>Oomycota</taxon>
        <taxon>Peronosporomycetes</taxon>
        <taxon>Pythiales</taxon>
        <taxon>Pythiaceae</taxon>
        <taxon>Pythium</taxon>
    </lineage>
</organism>
<evidence type="ECO:0000256" key="1">
    <source>
        <dbReference type="SAM" id="Phobius"/>
    </source>
</evidence>
<reference evidence="2" key="1">
    <citation type="submission" date="2021-12" db="EMBL/GenBank/DDBJ databases">
        <title>Prjna785345.</title>
        <authorList>
            <person name="Rujirawat T."/>
            <person name="Krajaejun T."/>
        </authorList>
    </citation>
    <scope>NUCLEOTIDE SEQUENCE</scope>
    <source>
        <strain evidence="2">Pi057C3</strain>
    </source>
</reference>
<evidence type="ECO:0008006" key="4">
    <source>
        <dbReference type="Google" id="ProtNLM"/>
    </source>
</evidence>
<keyword evidence="1" id="KW-0472">Membrane</keyword>
<accession>A0AAD5LFJ7</accession>
<comment type="caution">
    <text evidence="2">The sequence shown here is derived from an EMBL/GenBank/DDBJ whole genome shotgun (WGS) entry which is preliminary data.</text>
</comment>
<evidence type="ECO:0000313" key="2">
    <source>
        <dbReference type="EMBL" id="KAJ0396734.1"/>
    </source>
</evidence>
<evidence type="ECO:0000313" key="3">
    <source>
        <dbReference type="Proteomes" id="UP001209570"/>
    </source>
</evidence>